<dbReference type="OrthoDB" id="9554274at2"/>
<dbReference type="EMBL" id="SKBU01000015">
    <property type="protein sequence ID" value="TCJ16850.1"/>
    <property type="molecule type" value="Genomic_DNA"/>
</dbReference>
<evidence type="ECO:0000313" key="1">
    <source>
        <dbReference type="EMBL" id="TCJ16850.1"/>
    </source>
</evidence>
<name>A0A4R1BHW8_9ACTN</name>
<accession>A0A4R1BHW8</accession>
<comment type="caution">
    <text evidence="1">The sequence shown here is derived from an EMBL/GenBank/DDBJ whole genome shotgun (WGS) entry which is preliminary data.</text>
</comment>
<dbReference type="Proteomes" id="UP000295244">
    <property type="component" value="Unassembled WGS sequence"/>
</dbReference>
<protein>
    <submittedName>
        <fullName evidence="1">Uncharacterized protein</fullName>
    </submittedName>
</protein>
<dbReference type="RefSeq" id="WP_132691095.1">
    <property type="nucleotide sequence ID" value="NZ_SKBU01000015.1"/>
</dbReference>
<keyword evidence="2" id="KW-1185">Reference proteome</keyword>
<proteinExistence type="predicted"/>
<gene>
    <name evidence="1" type="ORF">E0L93_09040</name>
</gene>
<sequence length="85" mass="9782">MSEEAYVWDHLRRAHDTFRGEHQLAEYVAQLEIGECARILARSPIPLSTLADRRGECRVERGERRGFEEVIRTWTLEVLSGLEGG</sequence>
<dbReference type="AlphaFoldDB" id="A0A4R1BHW8"/>
<reference evidence="1 2" key="1">
    <citation type="submission" date="2019-03" db="EMBL/GenBank/DDBJ databases">
        <title>Whole genome sequence of a novel Rubrobacter taiwanensis strain, isolated from Yellowstone National Park.</title>
        <authorList>
            <person name="Freed S."/>
            <person name="Ramaley R.F."/>
            <person name="Kyndt J.A."/>
        </authorList>
    </citation>
    <scope>NUCLEOTIDE SEQUENCE [LARGE SCALE GENOMIC DNA]</scope>
    <source>
        <strain evidence="1 2">Yellowstone</strain>
    </source>
</reference>
<evidence type="ECO:0000313" key="2">
    <source>
        <dbReference type="Proteomes" id="UP000295244"/>
    </source>
</evidence>
<organism evidence="1 2">
    <name type="scientific">Rubrobacter taiwanensis</name>
    <dbReference type="NCBI Taxonomy" id="185139"/>
    <lineage>
        <taxon>Bacteria</taxon>
        <taxon>Bacillati</taxon>
        <taxon>Actinomycetota</taxon>
        <taxon>Rubrobacteria</taxon>
        <taxon>Rubrobacterales</taxon>
        <taxon>Rubrobacteraceae</taxon>
        <taxon>Rubrobacter</taxon>
    </lineage>
</organism>